<reference evidence="2 3" key="1">
    <citation type="submission" date="2020-08" db="EMBL/GenBank/DDBJ databases">
        <title>Novel species isolated from subtropical streams in China.</title>
        <authorList>
            <person name="Lu H."/>
        </authorList>
    </citation>
    <scope>NUCLEOTIDE SEQUENCE [LARGE SCALE GENOMIC DNA]</scope>
    <source>
        <strain evidence="2 3">CY22W</strain>
    </source>
</reference>
<evidence type="ECO:0000313" key="3">
    <source>
        <dbReference type="Proteomes" id="UP000654304"/>
    </source>
</evidence>
<keyword evidence="3" id="KW-1185">Reference proteome</keyword>
<organism evidence="2 3">
    <name type="scientific">Undibacterium curvum</name>
    <dbReference type="NCBI Taxonomy" id="2762294"/>
    <lineage>
        <taxon>Bacteria</taxon>
        <taxon>Pseudomonadati</taxon>
        <taxon>Pseudomonadota</taxon>
        <taxon>Betaproteobacteria</taxon>
        <taxon>Burkholderiales</taxon>
        <taxon>Oxalobacteraceae</taxon>
        <taxon>Undibacterium</taxon>
    </lineage>
</organism>
<name>A0ABR7A6W2_9BURK</name>
<proteinExistence type="predicted"/>
<accession>A0ABR7A6W2</accession>
<dbReference type="Proteomes" id="UP000654304">
    <property type="component" value="Unassembled WGS sequence"/>
</dbReference>
<dbReference type="EMBL" id="JACOGD010000006">
    <property type="protein sequence ID" value="MBC3932629.1"/>
    <property type="molecule type" value="Genomic_DNA"/>
</dbReference>
<evidence type="ECO:0000259" key="1">
    <source>
        <dbReference type="Pfam" id="PF13223"/>
    </source>
</evidence>
<sequence>MAVYIDDECIEWRGRIWCHMVADTPDELHRFAAKVGLKRAWFQSQSIYPHYDVTLSVRAKALQMGAILADREVLIACARELKRQITAQQAEPAQQLSLLLTV</sequence>
<gene>
    <name evidence="2" type="ORF">H8K43_13150</name>
</gene>
<protein>
    <submittedName>
        <fullName evidence="2">DUF4031 domain-containing protein</fullName>
    </submittedName>
</protein>
<feature type="domain" description="DUF4031" evidence="1">
    <location>
        <begin position="3"/>
        <end position="79"/>
    </location>
</feature>
<dbReference type="Pfam" id="PF13223">
    <property type="entry name" value="DUF4031"/>
    <property type="match status" value="1"/>
</dbReference>
<evidence type="ECO:0000313" key="2">
    <source>
        <dbReference type="EMBL" id="MBC3932629.1"/>
    </source>
</evidence>
<comment type="caution">
    <text evidence="2">The sequence shown here is derived from an EMBL/GenBank/DDBJ whole genome shotgun (WGS) entry which is preliminary data.</text>
</comment>
<dbReference type="InterPro" id="IPR025109">
    <property type="entry name" value="DUF4031"/>
</dbReference>
<dbReference type="RefSeq" id="WP_186904261.1">
    <property type="nucleotide sequence ID" value="NZ_JACOGD010000006.1"/>
</dbReference>